<organism evidence="11 13">
    <name type="scientific">Francisella adeliensis</name>
    <dbReference type="NCBI Taxonomy" id="2007306"/>
    <lineage>
        <taxon>Bacteria</taxon>
        <taxon>Pseudomonadati</taxon>
        <taxon>Pseudomonadota</taxon>
        <taxon>Gammaproteobacteria</taxon>
        <taxon>Thiotrichales</taxon>
        <taxon>Francisellaceae</taxon>
        <taxon>Francisella</taxon>
    </lineage>
</organism>
<feature type="transmembrane region" description="Helical" evidence="10">
    <location>
        <begin position="39"/>
        <end position="65"/>
    </location>
</feature>
<evidence type="ECO:0000256" key="4">
    <source>
        <dbReference type="ARBA" id="ARBA00017522"/>
    </source>
</evidence>
<evidence type="ECO:0000256" key="2">
    <source>
        <dbReference type="ARBA" id="ARBA00004651"/>
    </source>
</evidence>
<evidence type="ECO:0000256" key="6">
    <source>
        <dbReference type="ARBA" id="ARBA00022475"/>
    </source>
</evidence>
<keyword evidence="8 10" id="KW-1133">Transmembrane helix</keyword>
<keyword evidence="7 10" id="KW-0812">Transmembrane</keyword>
<dbReference type="InterPro" id="IPR006419">
    <property type="entry name" value="NMN_transpt_PnuC"/>
</dbReference>
<reference evidence="12 14" key="2">
    <citation type="submission" date="2019-08" db="EMBL/GenBank/DDBJ databases">
        <title>Complete genome sequences of Francisella adeliensis (FSC1325 and FSC1326).</title>
        <authorList>
            <person name="Ohrman C."/>
            <person name="Uneklint I."/>
            <person name="Vallesi A."/>
            <person name="Karlsson L."/>
            <person name="Sjodin A."/>
        </authorList>
    </citation>
    <scope>NUCLEOTIDE SEQUENCE [LARGE SCALE GENOMIC DNA]</scope>
    <source>
        <strain evidence="12 14">FSC1325</strain>
    </source>
</reference>
<dbReference type="PANTHER" id="PTHR36122:SF2">
    <property type="entry name" value="NICOTINAMIDE RIBOSIDE TRANSPORTER PNUC"/>
    <property type="match status" value="1"/>
</dbReference>
<dbReference type="GO" id="GO:0005886">
    <property type="term" value="C:plasma membrane"/>
    <property type="evidence" value="ECO:0007669"/>
    <property type="project" value="UniProtKB-SubCell"/>
</dbReference>
<keyword evidence="9 10" id="KW-0472">Membrane</keyword>
<evidence type="ECO:0000313" key="14">
    <source>
        <dbReference type="Proteomes" id="UP000681131"/>
    </source>
</evidence>
<evidence type="ECO:0000256" key="8">
    <source>
        <dbReference type="ARBA" id="ARBA00022989"/>
    </source>
</evidence>
<keyword evidence="6" id="KW-1003">Cell membrane</keyword>
<feature type="transmembrane region" description="Helical" evidence="10">
    <location>
        <begin position="115"/>
        <end position="132"/>
    </location>
</feature>
<keyword evidence="14" id="KW-1185">Reference proteome</keyword>
<evidence type="ECO:0000256" key="1">
    <source>
        <dbReference type="ARBA" id="ARBA00002672"/>
    </source>
</evidence>
<dbReference type="KEGG" id="fad:CDH04_00175"/>
<proteinExistence type="inferred from homology"/>
<dbReference type="EMBL" id="CP021781">
    <property type="protein sequence ID" value="AXA32931.1"/>
    <property type="molecule type" value="Genomic_DNA"/>
</dbReference>
<comment type="subcellular location">
    <subcellularLocation>
        <location evidence="2">Cell membrane</location>
        <topology evidence="2">Multi-pass membrane protein</topology>
    </subcellularLocation>
</comment>
<dbReference type="OrthoDB" id="9791248at2"/>
<gene>
    <name evidence="11" type="ORF">CDH04_00175</name>
    <name evidence="12" type="ORF">FZC43_00175</name>
</gene>
<evidence type="ECO:0000313" key="13">
    <source>
        <dbReference type="Proteomes" id="UP000251120"/>
    </source>
</evidence>
<feature type="transmembrane region" description="Helical" evidence="10">
    <location>
        <begin position="6"/>
        <end position="27"/>
    </location>
</feature>
<dbReference type="EMBL" id="CP043424">
    <property type="protein sequence ID" value="QIW11156.1"/>
    <property type="molecule type" value="Genomic_DNA"/>
</dbReference>
<dbReference type="RefSeq" id="WP_112869108.1">
    <property type="nucleotide sequence ID" value="NZ_CP021781.1"/>
</dbReference>
<accession>A0A2Z4XVS8</accession>
<reference evidence="11 13" key="1">
    <citation type="submission" date="2017-06" db="EMBL/GenBank/DDBJ databases">
        <title>Complete genome of Francisella adeliensis.</title>
        <authorList>
            <person name="Vallesi A."/>
            <person name="Sjodin A."/>
        </authorList>
    </citation>
    <scope>NUCLEOTIDE SEQUENCE [LARGE SCALE GENOMIC DNA]</scope>
    <source>
        <strain evidence="11 13">FDC440</strain>
    </source>
</reference>
<dbReference type="NCBIfam" id="TIGR01528">
    <property type="entry name" value="NMN_trans_PnuC"/>
    <property type="match status" value="1"/>
</dbReference>
<evidence type="ECO:0000256" key="5">
    <source>
        <dbReference type="ARBA" id="ARBA00022448"/>
    </source>
</evidence>
<feature type="transmembrane region" description="Helical" evidence="10">
    <location>
        <begin position="85"/>
        <end position="108"/>
    </location>
</feature>
<evidence type="ECO:0000256" key="9">
    <source>
        <dbReference type="ARBA" id="ARBA00023136"/>
    </source>
</evidence>
<evidence type="ECO:0000313" key="12">
    <source>
        <dbReference type="EMBL" id="QIW11156.1"/>
    </source>
</evidence>
<dbReference type="Proteomes" id="UP000681131">
    <property type="component" value="Chromosome"/>
</dbReference>
<feature type="transmembrane region" description="Helical" evidence="10">
    <location>
        <begin position="152"/>
        <end position="176"/>
    </location>
</feature>
<keyword evidence="5" id="KW-0813">Transport</keyword>
<sequence>MHLLDFFTMIINLLCTFLLAGFFVIGWPVGILGLIMSSILFGLAGLYADMVLQLLLLCFFCYGWLTWTSSKLNNELKPKIFNSSLSWVLIVLTIVSLSFLVAQTLIAFTDSTTPYLDSFTSVASLVCVILATKKYIENWLIWMVVDSMYVFLYIYKEIPFAAITTFIYLIIAVYGYKHWKKYYKEQKLCS</sequence>
<protein>
    <recommendedName>
        <fullName evidence="4">Nicotinamide riboside transporter PnuC</fullName>
    </recommendedName>
</protein>
<comment type="similarity">
    <text evidence="3">Belongs to the nicotinamide ribonucleoside (NR) uptake permease (TC 4.B.1) family.</text>
</comment>
<dbReference type="Proteomes" id="UP000251120">
    <property type="component" value="Chromosome"/>
</dbReference>
<evidence type="ECO:0000256" key="10">
    <source>
        <dbReference type="SAM" id="Phobius"/>
    </source>
</evidence>
<name>A0A2Z4XVS8_9GAMM</name>
<evidence type="ECO:0000313" key="11">
    <source>
        <dbReference type="EMBL" id="AXA32931.1"/>
    </source>
</evidence>
<dbReference type="AlphaFoldDB" id="A0A2Z4XVS8"/>
<evidence type="ECO:0000256" key="7">
    <source>
        <dbReference type="ARBA" id="ARBA00022692"/>
    </source>
</evidence>
<dbReference type="PANTHER" id="PTHR36122">
    <property type="entry name" value="NICOTINAMIDE RIBOSIDE TRANSPORTER PNUC"/>
    <property type="match status" value="1"/>
</dbReference>
<dbReference type="Pfam" id="PF04973">
    <property type="entry name" value="NMN_transporter"/>
    <property type="match status" value="1"/>
</dbReference>
<dbReference type="GO" id="GO:0034257">
    <property type="term" value="F:nicotinamide riboside transmembrane transporter activity"/>
    <property type="evidence" value="ECO:0007669"/>
    <property type="project" value="InterPro"/>
</dbReference>
<evidence type="ECO:0000256" key="3">
    <source>
        <dbReference type="ARBA" id="ARBA00006669"/>
    </source>
</evidence>
<comment type="function">
    <text evidence="1">Required for nicotinamide riboside transport across the inner membrane.</text>
</comment>